<comment type="similarity">
    <text evidence="2">Belongs to the RRP12 family.</text>
</comment>
<dbReference type="Proteomes" id="UP000054007">
    <property type="component" value="Unassembled WGS sequence"/>
</dbReference>
<dbReference type="Gene3D" id="1.25.10.10">
    <property type="entry name" value="Leucine-rich Repeat Variant"/>
    <property type="match status" value="1"/>
</dbReference>
<comment type="subcellular location">
    <subcellularLocation>
        <location evidence="1">Nucleus</location>
    </subcellularLocation>
</comment>
<dbReference type="Pfam" id="PF25772">
    <property type="entry name" value="HEAT_RRP12_N"/>
    <property type="match status" value="1"/>
</dbReference>
<dbReference type="PANTHER" id="PTHR48287:SF1">
    <property type="entry name" value="ARM REPEAT SUPERFAMILY PROTEIN"/>
    <property type="match status" value="1"/>
</dbReference>
<evidence type="ECO:0000259" key="5">
    <source>
        <dbReference type="Pfam" id="PF08161"/>
    </source>
</evidence>
<dbReference type="InterPro" id="IPR052087">
    <property type="entry name" value="RRP12"/>
</dbReference>
<dbReference type="STRING" id="1314674.A0A0D7BUZ0"/>
<dbReference type="InterPro" id="IPR016024">
    <property type="entry name" value="ARM-type_fold"/>
</dbReference>
<dbReference type="GO" id="GO:0005634">
    <property type="term" value="C:nucleus"/>
    <property type="evidence" value="ECO:0007669"/>
    <property type="project" value="UniProtKB-SubCell"/>
</dbReference>
<feature type="domain" description="RRP12 N-terminal HEAT" evidence="6">
    <location>
        <begin position="13"/>
        <end position="267"/>
    </location>
</feature>
<reference evidence="7 8" key="1">
    <citation type="journal article" date="2015" name="Fungal Genet. Biol.">
        <title>Evolution of novel wood decay mechanisms in Agaricales revealed by the genome sequences of Fistulina hepatica and Cylindrobasidium torrendii.</title>
        <authorList>
            <person name="Floudas D."/>
            <person name="Held B.W."/>
            <person name="Riley R."/>
            <person name="Nagy L.G."/>
            <person name="Koehler G."/>
            <person name="Ransdell A.S."/>
            <person name="Younus H."/>
            <person name="Chow J."/>
            <person name="Chiniquy J."/>
            <person name="Lipzen A."/>
            <person name="Tritt A."/>
            <person name="Sun H."/>
            <person name="Haridas S."/>
            <person name="LaButti K."/>
            <person name="Ohm R.A."/>
            <person name="Kues U."/>
            <person name="Blanchette R.A."/>
            <person name="Grigoriev I.V."/>
            <person name="Minto R.E."/>
            <person name="Hibbett D.S."/>
        </authorList>
    </citation>
    <scope>NUCLEOTIDE SEQUENCE [LARGE SCALE GENOMIC DNA]</scope>
    <source>
        <strain evidence="7 8">FP15055 ss-10</strain>
    </source>
</reference>
<keyword evidence="8" id="KW-1185">Reference proteome</keyword>
<dbReference type="EMBL" id="KN880431">
    <property type="protein sequence ID" value="KIY74318.1"/>
    <property type="molecule type" value="Genomic_DNA"/>
</dbReference>
<evidence type="ECO:0000256" key="1">
    <source>
        <dbReference type="ARBA" id="ARBA00004123"/>
    </source>
</evidence>
<protein>
    <submittedName>
        <fullName evidence="7">NUC173-domain-containing protein</fullName>
    </submittedName>
</protein>
<evidence type="ECO:0000313" key="8">
    <source>
        <dbReference type="Proteomes" id="UP000054007"/>
    </source>
</evidence>
<keyword evidence="3" id="KW-0539">Nucleus</keyword>
<feature type="region of interest" description="Disordered" evidence="4">
    <location>
        <begin position="1130"/>
        <end position="1194"/>
    </location>
</feature>
<dbReference type="OrthoDB" id="2192888at2759"/>
<evidence type="ECO:0000256" key="4">
    <source>
        <dbReference type="SAM" id="MobiDB-lite"/>
    </source>
</evidence>
<sequence>MERALEKIRGHTSSSLPHQRTPATLLAALEATLVEQNADKTPTAYFAMLLTTLEGTIQKNETGMGEGDILPGVLYLLALVIPFVPQPVIQSNLSPILKLTSPLFPLFQQNAPPLRSQLTIYQSLLLALDRTQFEVQGIRQSFATILQLCLDPRPKVRKRAADLVRDILIHPPTPMVRHPYAERVADWVKGVLAEISQGPIQRAKQGKTTSNGGTEHGIHLLAFMKPILTHLPPSSLPAISTLLLALPRLGNTYLSQSSYSVLSDLCTLGDDEDTNPTMTAIPEIIKVILSFPPARSDTSLSCTWIHLIGTAMLAYRHCNSDDWAGEVSKAWKTVWAFLESKEASIRKEAANTLSVLASCFDMEMVERGGSDSSSPVAKIVTKTTGALDSLQYAHCIPEVLVIISSLMASIAVHKPEVAEQLFTPVIQHIGQLRTEKSFEHREAADEALSTAMRTLGPHVILRLLPLNLEPKDRQVHQDGNEPRAYLLPLLAQPHPSPLSHFVSFFVPLSERMFDLQQKAEIDGRQSEVKVWDVLVAQTWAGFAGYCHGTPDLSTALSAQFSQLLSQLLYSQPSLRLPIVKGLKTMVDSNVAIAASKEAVNPSRISPEQARKNVEFLSTQAESWLSVFFNVFGSIGRQHRNLIGDLISAWVGVAGEQNVAKAYQKVIALFKTNVQLAGQGSHGSDDNLLVVTLDLLIIILPVISPVDSQNLFELCSAQDVLCAKDTAVQKRAYKVLSKLVDSGKVEIDTAAFIQRIATWSESLLPAAKRDRSTLLTGLVAKLDSSSLHVIQLLIPEAVLATKEPSDKARSAAFDLVVTMGQRMAQGGTVKRDMIDGMDEDDAKPANASIEEFMMMMAGGLAGATPHMISASVTAISRLVFEFKDVISSQMHSEIFTTLLVFLTSANREIIKSVLGFVKLAIHTLPVDIIRPHLKDLVLALLSWSHDHKNHFKVKVRHIFERLLRRFPWDEVYGVAQDEEAVKVLINIKKRKDRAKRRKANKEEGSDDEADAPKATAGDAFEDVLYGSDSELDDSDDEDVPQQKGKPSASQRKFEGARIRLDNDEPMDLLHGAATKVTTAGNGKKRKPGQEASKFKTDEDTGKMVIDDEDAAVEADAGDLLAGAAYRETISSVDGFKRGPNGQVKFNKDTKKRRREEEDADVEMDDAEGIQKPKSKRKSDVKLGHEFKSKKAGGDVAKKGKVDPYAYVTLQQASKGKGKKNRIGIAGKQ</sequence>
<dbReference type="InterPro" id="IPR011989">
    <property type="entry name" value="ARM-like"/>
</dbReference>
<dbReference type="SUPFAM" id="SSF48371">
    <property type="entry name" value="ARM repeat"/>
    <property type="match status" value="1"/>
</dbReference>
<feature type="region of interest" description="Disordered" evidence="4">
    <location>
        <begin position="993"/>
        <end position="1101"/>
    </location>
</feature>
<feature type="compositionally biased region" description="Acidic residues" evidence="4">
    <location>
        <begin position="1156"/>
        <end position="1166"/>
    </location>
</feature>
<dbReference type="InterPro" id="IPR012978">
    <property type="entry name" value="HEAT_RRP12"/>
</dbReference>
<feature type="compositionally biased region" description="Basic and acidic residues" evidence="4">
    <location>
        <begin position="1176"/>
        <end position="1194"/>
    </location>
</feature>
<feature type="compositionally biased region" description="Acidic residues" evidence="4">
    <location>
        <begin position="1028"/>
        <end position="1038"/>
    </location>
</feature>
<feature type="compositionally biased region" description="Basic and acidic residues" evidence="4">
    <location>
        <begin position="1050"/>
        <end position="1061"/>
    </location>
</feature>
<dbReference type="Pfam" id="PF08161">
    <property type="entry name" value="RRP12_HEAT"/>
    <property type="match status" value="1"/>
</dbReference>
<proteinExistence type="inferred from homology"/>
<gene>
    <name evidence="7" type="ORF">CYLTODRAFT_364019</name>
</gene>
<accession>A0A0D7BUZ0</accession>
<evidence type="ECO:0000313" key="7">
    <source>
        <dbReference type="EMBL" id="KIY74318.1"/>
    </source>
</evidence>
<evidence type="ECO:0000256" key="2">
    <source>
        <dbReference type="ARBA" id="ARBA00007690"/>
    </source>
</evidence>
<organism evidence="7 8">
    <name type="scientific">Cylindrobasidium torrendii FP15055 ss-10</name>
    <dbReference type="NCBI Taxonomy" id="1314674"/>
    <lineage>
        <taxon>Eukaryota</taxon>
        <taxon>Fungi</taxon>
        <taxon>Dikarya</taxon>
        <taxon>Basidiomycota</taxon>
        <taxon>Agaricomycotina</taxon>
        <taxon>Agaricomycetes</taxon>
        <taxon>Agaricomycetidae</taxon>
        <taxon>Agaricales</taxon>
        <taxon>Marasmiineae</taxon>
        <taxon>Physalacriaceae</taxon>
        <taxon>Cylindrobasidium</taxon>
    </lineage>
</organism>
<feature type="compositionally biased region" description="Basic and acidic residues" evidence="4">
    <location>
        <begin position="1091"/>
        <end position="1101"/>
    </location>
</feature>
<dbReference type="PANTHER" id="PTHR48287">
    <property type="entry name" value="ARM REPEAT SUPERFAMILY PROTEIN"/>
    <property type="match status" value="1"/>
</dbReference>
<evidence type="ECO:0000259" key="6">
    <source>
        <dbReference type="Pfam" id="PF25772"/>
    </source>
</evidence>
<feature type="domain" description="RRP12 HEAT" evidence="5">
    <location>
        <begin position="340"/>
        <end position="633"/>
    </location>
</feature>
<evidence type="ECO:0000256" key="3">
    <source>
        <dbReference type="ARBA" id="ARBA00023242"/>
    </source>
</evidence>
<name>A0A0D7BUZ0_9AGAR</name>
<dbReference type="InterPro" id="IPR057860">
    <property type="entry name" value="HEAT_RRP12_N"/>
</dbReference>
<dbReference type="AlphaFoldDB" id="A0A0D7BUZ0"/>